<dbReference type="GO" id="GO:0046394">
    <property type="term" value="P:carboxylic acid biosynthetic process"/>
    <property type="evidence" value="ECO:0007669"/>
    <property type="project" value="UniProtKB-ARBA"/>
</dbReference>
<evidence type="ECO:0000256" key="3">
    <source>
        <dbReference type="ARBA" id="ARBA00022898"/>
    </source>
</evidence>
<dbReference type="InterPro" id="IPR043131">
    <property type="entry name" value="BCAT-like_N"/>
</dbReference>
<comment type="similarity">
    <text evidence="2">Belongs to the class-IV pyridoxal-phosphate-dependent aminotransferase family.</text>
</comment>
<organism evidence="4">
    <name type="scientific">marine metagenome</name>
    <dbReference type="NCBI Taxonomy" id="408172"/>
    <lineage>
        <taxon>unclassified sequences</taxon>
        <taxon>metagenomes</taxon>
        <taxon>ecological metagenomes</taxon>
    </lineage>
</organism>
<evidence type="ECO:0000256" key="1">
    <source>
        <dbReference type="ARBA" id="ARBA00001933"/>
    </source>
</evidence>
<keyword evidence="3" id="KW-0663">Pyridoxal phosphate</keyword>
<dbReference type="InterPro" id="IPR001544">
    <property type="entry name" value="Aminotrans_IV"/>
</dbReference>
<dbReference type="EMBL" id="UINC01028915">
    <property type="protein sequence ID" value="SVB10761.1"/>
    <property type="molecule type" value="Genomic_DNA"/>
</dbReference>
<evidence type="ECO:0008006" key="5">
    <source>
        <dbReference type="Google" id="ProtNLM"/>
    </source>
</evidence>
<comment type="cofactor">
    <cofactor evidence="1">
        <name>pyridoxal 5'-phosphate</name>
        <dbReference type="ChEBI" id="CHEBI:597326"/>
    </cofactor>
</comment>
<evidence type="ECO:0000256" key="2">
    <source>
        <dbReference type="ARBA" id="ARBA00009320"/>
    </source>
</evidence>
<accession>A0A382BB44</accession>
<proteinExistence type="inferred from homology"/>
<dbReference type="InterPro" id="IPR018300">
    <property type="entry name" value="Aminotrans_IV_CS"/>
</dbReference>
<dbReference type="Gene3D" id="3.30.470.10">
    <property type="match status" value="1"/>
</dbReference>
<dbReference type="Pfam" id="PF01063">
    <property type="entry name" value="Aminotran_4"/>
    <property type="match status" value="1"/>
</dbReference>
<feature type="non-terminal residue" evidence="4">
    <location>
        <position position="1"/>
    </location>
</feature>
<reference evidence="4" key="1">
    <citation type="submission" date="2018-05" db="EMBL/GenBank/DDBJ databases">
        <authorList>
            <person name="Lanie J.A."/>
            <person name="Ng W.-L."/>
            <person name="Kazmierczak K.M."/>
            <person name="Andrzejewski T.M."/>
            <person name="Davidsen T.M."/>
            <person name="Wayne K.J."/>
            <person name="Tettelin H."/>
            <person name="Glass J.I."/>
            <person name="Rusch D."/>
            <person name="Podicherti R."/>
            <person name="Tsui H.-C.T."/>
            <person name="Winkler M.E."/>
        </authorList>
    </citation>
    <scope>NUCLEOTIDE SEQUENCE</scope>
</reference>
<dbReference type="SUPFAM" id="SSF56752">
    <property type="entry name" value="D-aminoacid aminotransferase-like PLP-dependent enzymes"/>
    <property type="match status" value="1"/>
</dbReference>
<evidence type="ECO:0000313" key="4">
    <source>
        <dbReference type="EMBL" id="SVB10761.1"/>
    </source>
</evidence>
<dbReference type="FunFam" id="3.20.10.10:FF:000002">
    <property type="entry name" value="D-alanine aminotransferase"/>
    <property type="match status" value="1"/>
</dbReference>
<dbReference type="PANTHER" id="PTHR42743">
    <property type="entry name" value="AMINO-ACID AMINOTRANSFERASE"/>
    <property type="match status" value="1"/>
</dbReference>
<protein>
    <recommendedName>
        <fullName evidence="5">Branched-chain-amino-acid transaminase</fullName>
    </recommendedName>
</protein>
<dbReference type="AlphaFoldDB" id="A0A382BB44"/>
<dbReference type="InterPro" id="IPR036038">
    <property type="entry name" value="Aminotransferase-like"/>
</dbReference>
<dbReference type="PROSITE" id="PS00770">
    <property type="entry name" value="AA_TRANSFER_CLASS_4"/>
    <property type="match status" value="1"/>
</dbReference>
<dbReference type="InterPro" id="IPR050571">
    <property type="entry name" value="Class-IV_PLP-Dep_Aminotrnsfr"/>
</dbReference>
<dbReference type="GO" id="GO:0003824">
    <property type="term" value="F:catalytic activity"/>
    <property type="evidence" value="ECO:0007669"/>
    <property type="project" value="InterPro"/>
</dbReference>
<gene>
    <name evidence="4" type="ORF">METZ01_LOCUS163615</name>
</gene>
<name>A0A382BB44_9ZZZZ</name>
<dbReference type="GO" id="GO:0008652">
    <property type="term" value="P:amino acid biosynthetic process"/>
    <property type="evidence" value="ECO:0007669"/>
    <property type="project" value="UniProtKB-ARBA"/>
</dbReference>
<dbReference type="Gene3D" id="3.20.10.10">
    <property type="entry name" value="D-amino Acid Aminotransferase, subunit A, domain 2"/>
    <property type="match status" value="1"/>
</dbReference>
<dbReference type="PANTHER" id="PTHR42743:SF11">
    <property type="entry name" value="AMINODEOXYCHORISMATE LYASE"/>
    <property type="match status" value="1"/>
</dbReference>
<dbReference type="InterPro" id="IPR043132">
    <property type="entry name" value="BCAT-like_C"/>
</dbReference>
<sequence length="307" mass="34533">VKKFESKINVDGLITSVADARVPVMDRGFLYGDSIYEVFRTYHGIPLFFDEHWDRLRRSAKRVHMKLGFSKEQLTQKIKETVEMTYAPDLGQDVYVRYVVTRGEGPIDLFPSPALSTRYVILVRELLPWSSDFYSRGLSIAISKTRRNSIDALDPNIKGGNYLNNVLGVIEARAFGADDCLMLNASEFVTETSSSNIFFVIDGRLVTPSQNTGNLMGITKAAVHKACLENDLQTGEREIAASELVSATECFVTSATREVMPVLSIRVADGYMVEFPEGGGEVTRQVRSYYKMHVDKYLQEHAHFSLF</sequence>